<feature type="transmembrane region" description="Helical" evidence="1">
    <location>
        <begin position="606"/>
        <end position="625"/>
    </location>
</feature>
<reference evidence="2 3" key="1">
    <citation type="journal article" date="2024" name="Nat. Commun.">
        <title>Phylogenomics reveals the evolutionary origins of lichenization in chlorophyte algae.</title>
        <authorList>
            <person name="Puginier C."/>
            <person name="Libourel C."/>
            <person name="Otte J."/>
            <person name="Skaloud P."/>
            <person name="Haon M."/>
            <person name="Grisel S."/>
            <person name="Petersen M."/>
            <person name="Berrin J.G."/>
            <person name="Delaux P.M."/>
            <person name="Dal Grande F."/>
            <person name="Keller J."/>
        </authorList>
    </citation>
    <scope>NUCLEOTIDE SEQUENCE [LARGE SCALE GENOMIC DNA]</scope>
    <source>
        <strain evidence="2 3">SAG 245.80</strain>
    </source>
</reference>
<feature type="transmembrane region" description="Helical" evidence="1">
    <location>
        <begin position="62"/>
        <end position="83"/>
    </location>
</feature>
<organism evidence="2 3">
    <name type="scientific">Elliptochloris bilobata</name>
    <dbReference type="NCBI Taxonomy" id="381761"/>
    <lineage>
        <taxon>Eukaryota</taxon>
        <taxon>Viridiplantae</taxon>
        <taxon>Chlorophyta</taxon>
        <taxon>core chlorophytes</taxon>
        <taxon>Trebouxiophyceae</taxon>
        <taxon>Trebouxiophyceae incertae sedis</taxon>
        <taxon>Elliptochloris clade</taxon>
        <taxon>Elliptochloris</taxon>
    </lineage>
</organism>
<feature type="transmembrane region" description="Helical" evidence="1">
    <location>
        <begin position="988"/>
        <end position="1010"/>
    </location>
</feature>
<dbReference type="EMBL" id="JALJOU010000061">
    <property type="protein sequence ID" value="KAK9826892.1"/>
    <property type="molecule type" value="Genomic_DNA"/>
</dbReference>
<dbReference type="PANTHER" id="PTHR35313:SF1">
    <property type="entry name" value="NO EXINE FORMATION 1"/>
    <property type="match status" value="1"/>
</dbReference>
<feature type="transmembrane region" description="Helical" evidence="1">
    <location>
        <begin position="214"/>
        <end position="231"/>
    </location>
</feature>
<feature type="transmembrane region" description="Helical" evidence="1">
    <location>
        <begin position="480"/>
        <end position="498"/>
    </location>
</feature>
<feature type="transmembrane region" description="Helical" evidence="1">
    <location>
        <begin position="243"/>
        <end position="260"/>
    </location>
</feature>
<feature type="transmembrane region" description="Helical" evidence="1">
    <location>
        <begin position="928"/>
        <end position="950"/>
    </location>
</feature>
<feature type="transmembrane region" description="Helical" evidence="1">
    <location>
        <begin position="533"/>
        <end position="552"/>
    </location>
</feature>
<comment type="caution">
    <text evidence="2">The sequence shown here is derived from an EMBL/GenBank/DDBJ whole genome shotgun (WGS) entry which is preliminary data.</text>
</comment>
<keyword evidence="1" id="KW-0812">Transmembrane</keyword>
<feature type="transmembrane region" description="Helical" evidence="1">
    <location>
        <begin position="956"/>
        <end position="976"/>
    </location>
</feature>
<gene>
    <name evidence="2" type="ORF">WJX81_005968</name>
</gene>
<feature type="transmembrane region" description="Helical" evidence="1">
    <location>
        <begin position="757"/>
        <end position="776"/>
    </location>
</feature>
<feature type="transmembrane region" description="Helical" evidence="1">
    <location>
        <begin position="505"/>
        <end position="527"/>
    </location>
</feature>
<feature type="transmembrane region" description="Helical" evidence="1">
    <location>
        <begin position="637"/>
        <end position="655"/>
    </location>
</feature>
<keyword evidence="3" id="KW-1185">Reference proteome</keyword>
<keyword evidence="1" id="KW-0472">Membrane</keyword>
<feature type="transmembrane region" description="Helical" evidence="1">
    <location>
        <begin position="20"/>
        <end position="50"/>
    </location>
</feature>
<feature type="transmembrane region" description="Helical" evidence="1">
    <location>
        <begin position="340"/>
        <end position="359"/>
    </location>
</feature>
<feature type="transmembrane region" description="Helical" evidence="1">
    <location>
        <begin position="701"/>
        <end position="721"/>
    </location>
</feature>
<feature type="transmembrane region" description="Helical" evidence="1">
    <location>
        <begin position="1030"/>
        <end position="1049"/>
    </location>
</feature>
<dbReference type="Proteomes" id="UP001445335">
    <property type="component" value="Unassembled WGS sequence"/>
</dbReference>
<feature type="non-terminal residue" evidence="2">
    <location>
        <position position="1050"/>
    </location>
</feature>
<feature type="transmembrane region" description="Helical" evidence="1">
    <location>
        <begin position="280"/>
        <end position="299"/>
    </location>
</feature>
<dbReference type="AlphaFoldDB" id="A0AAW1R0I5"/>
<feature type="transmembrane region" description="Helical" evidence="1">
    <location>
        <begin position="159"/>
        <end position="176"/>
    </location>
</feature>
<evidence type="ECO:0008006" key="4">
    <source>
        <dbReference type="Google" id="ProtNLM"/>
    </source>
</evidence>
<keyword evidence="1" id="KW-1133">Transmembrane helix</keyword>
<proteinExistence type="predicted"/>
<feature type="transmembrane region" description="Helical" evidence="1">
    <location>
        <begin position="573"/>
        <end position="591"/>
    </location>
</feature>
<sequence>MAGVRFAPSAFRYNCRVGVALLPSLIVLAGFGGTVPSGVMMVGAMVAYIMDATRCREGTLGAVWITLGLANLGMLAAVLLPAFTRSAPLLLAVLSSLCTGATLFLTGIWATLQFRWTQLQYPVVALAFERLLLCGSLPVAAMALSWGLVAAVGAGQAPFYLAVLLTGMYALLALPLESSFAGGRALGKGSSPPPAMRGGRGLAAEMRVQGPMDGVLAAALAVGVPAGLYAAAHRGALWHPTHLWSLLLLASAPVLFLACLKEGLWWLPLRRARVDALRKLVLLLALGAALAGLEGRVVFRAFGQYIQLPPPWSYIVVTAALYGAAALSVLHAAGLLGAQLWSTLAGGVLVLSAGAGALAAGVPLLVMPAPLMAAAGLALFYESGLLRDYAVFCAAGALTGGWFVHHHFWFLEVDLADVTLHTLCKLLLAAMLPALALPGLVATRSARLLTSALLLAQGTLVAVMEEQLYAAEEGADGGGAVYPAALVALTSALGIAAARRLAATGAIGGVAAWALQCLALAKLSMLLLPQVRLTLPVLLVTAAVSPPLLMMPQEEQQGKEYSVRPRGTPVWQGLLQAALVVAAVLNARMALFDVLRAALDGRPPEAVVLGTLLLAAMLGCVPIAARQFPNAASAKRALALGASAGALLLLLRPPLPAQGGWLCPRLPFGLCPRLWDEAHMPGAEEDDVAIYGEALARRKHWPLWMLLGAVLAGLSAATSSAGRGGGRSLAGRLGYAAASGACVGAYLALEFSPDEPVLQVLVMGMTLLVAGFLVLLQLPGGVAPSLPWAAALWAALLAATLGIQAGAALPPLPAEAERLFPDAADAVEADRRDGQRAALMAVGAAQALLLAFALKLRATAAASAAGGRRIPARPALQVGSAYAERASGFLGACLPRGGAFGATPPGGAAAYGGLAGGGTLQRLEAEGLAWVPAWGNACAGLCFALCLVLNEKLAQGADAAILVLAPVLLLLGQDRLLCSGLSVRRRYFPPAIACVTFLCLKAVAALWAIAWPGPDEVEAGDLEAPPSRAFLARNAALLALALPNLGHLLR</sequence>
<feature type="transmembrane region" description="Helical" evidence="1">
    <location>
        <begin position="733"/>
        <end position="751"/>
    </location>
</feature>
<feature type="transmembrane region" description="Helical" evidence="1">
    <location>
        <begin position="89"/>
        <end position="110"/>
    </location>
</feature>
<feature type="transmembrane region" description="Helical" evidence="1">
    <location>
        <begin position="311"/>
        <end position="333"/>
    </location>
</feature>
<feature type="transmembrane region" description="Helical" evidence="1">
    <location>
        <begin position="837"/>
        <end position="854"/>
    </location>
</feature>
<feature type="transmembrane region" description="Helical" evidence="1">
    <location>
        <begin position="788"/>
        <end position="809"/>
    </location>
</feature>
<accession>A0AAW1R0I5</accession>
<feature type="transmembrane region" description="Helical" evidence="1">
    <location>
        <begin position="389"/>
        <end position="408"/>
    </location>
</feature>
<evidence type="ECO:0000313" key="3">
    <source>
        <dbReference type="Proteomes" id="UP001445335"/>
    </source>
</evidence>
<evidence type="ECO:0000256" key="1">
    <source>
        <dbReference type="SAM" id="Phobius"/>
    </source>
</evidence>
<protein>
    <recommendedName>
        <fullName evidence="4">No exine formation 1</fullName>
    </recommendedName>
</protein>
<evidence type="ECO:0000313" key="2">
    <source>
        <dbReference type="EMBL" id="KAK9826892.1"/>
    </source>
</evidence>
<feature type="transmembrane region" description="Helical" evidence="1">
    <location>
        <begin position="131"/>
        <end position="153"/>
    </location>
</feature>
<feature type="transmembrane region" description="Helical" evidence="1">
    <location>
        <begin position="420"/>
        <end position="441"/>
    </location>
</feature>
<dbReference type="PANTHER" id="PTHR35313">
    <property type="entry name" value="NO EXINE FORMATION 1"/>
    <property type="match status" value="1"/>
</dbReference>
<name>A0AAW1R0I5_9CHLO</name>